<comment type="caution">
    <text evidence="2">The sequence shown here is derived from an EMBL/GenBank/DDBJ whole genome shotgun (WGS) entry which is preliminary data.</text>
</comment>
<evidence type="ECO:0000256" key="1">
    <source>
        <dbReference type="SAM" id="MobiDB-lite"/>
    </source>
</evidence>
<reference evidence="2 3" key="1">
    <citation type="submission" date="2023-09" db="EMBL/GenBank/DDBJ databases">
        <title>Genomes of two closely related lineages of the louse Polyplax serrata with different host specificities.</title>
        <authorList>
            <person name="Martinu J."/>
            <person name="Tarabai H."/>
            <person name="Stefka J."/>
            <person name="Hypsa V."/>
        </authorList>
    </citation>
    <scope>NUCLEOTIDE SEQUENCE [LARGE SCALE GENOMIC DNA]</scope>
    <source>
        <strain evidence="2">98ZLc_SE</strain>
    </source>
</reference>
<feature type="region of interest" description="Disordered" evidence="1">
    <location>
        <begin position="53"/>
        <end position="78"/>
    </location>
</feature>
<evidence type="ECO:0000313" key="3">
    <source>
        <dbReference type="Proteomes" id="UP001359485"/>
    </source>
</evidence>
<accession>A0ABR1BA57</accession>
<protein>
    <submittedName>
        <fullName evidence="2">Uncharacterized protein</fullName>
    </submittedName>
</protein>
<keyword evidence="3" id="KW-1185">Reference proteome</keyword>
<evidence type="ECO:0000313" key="2">
    <source>
        <dbReference type="EMBL" id="KAK6637252.1"/>
    </source>
</evidence>
<gene>
    <name evidence="2" type="ORF">RUM44_007666</name>
</gene>
<dbReference type="Proteomes" id="UP001359485">
    <property type="component" value="Unassembled WGS sequence"/>
</dbReference>
<organism evidence="2 3">
    <name type="scientific">Polyplax serrata</name>
    <name type="common">Common mouse louse</name>
    <dbReference type="NCBI Taxonomy" id="468196"/>
    <lineage>
        <taxon>Eukaryota</taxon>
        <taxon>Metazoa</taxon>
        <taxon>Ecdysozoa</taxon>
        <taxon>Arthropoda</taxon>
        <taxon>Hexapoda</taxon>
        <taxon>Insecta</taxon>
        <taxon>Pterygota</taxon>
        <taxon>Neoptera</taxon>
        <taxon>Paraneoptera</taxon>
        <taxon>Psocodea</taxon>
        <taxon>Troctomorpha</taxon>
        <taxon>Phthiraptera</taxon>
        <taxon>Anoplura</taxon>
        <taxon>Polyplacidae</taxon>
        <taxon>Polyplax</taxon>
    </lineage>
</organism>
<sequence>MRNKKRGKNMLNRTCIKQCRMTLTKDSNEFEYLNSAFVPPNLDRDIVKVTDKAKQEAPDGQLGRGFPQYLKDNLEKQT</sequence>
<name>A0ABR1BA57_POLSC</name>
<dbReference type="EMBL" id="JAWJWF010000002">
    <property type="protein sequence ID" value="KAK6637252.1"/>
    <property type="molecule type" value="Genomic_DNA"/>
</dbReference>
<proteinExistence type="predicted"/>